<dbReference type="PATRIC" id="fig|1240678.4.peg.5483"/>
<sequence>MRTPSKVTTILATFLFVSPATAREFADPDTVLDLIHERADLLGPDGAKTAQAQVAYEYGRHPDTASARMTACLDAVEAAHVTTQLPAPRTAVSR</sequence>
<keyword evidence="1" id="KW-0732">Signal</keyword>
<evidence type="ECO:0000313" key="3">
    <source>
        <dbReference type="Proteomes" id="UP000032458"/>
    </source>
</evidence>
<dbReference type="EMBL" id="JRKI01000033">
    <property type="protein sequence ID" value="KIZ15629.1"/>
    <property type="molecule type" value="Genomic_DNA"/>
</dbReference>
<gene>
    <name evidence="2" type="ORF">SNA_25750</name>
</gene>
<dbReference type="AlphaFoldDB" id="A0A0D7CH77"/>
<protein>
    <submittedName>
        <fullName evidence="2">Uncharacterized protein</fullName>
    </submittedName>
</protein>
<comment type="caution">
    <text evidence="2">The sequence shown here is derived from an EMBL/GenBank/DDBJ whole genome shotgun (WGS) entry which is preliminary data.</text>
</comment>
<name>A0A0D7CH77_9ACTN</name>
<evidence type="ECO:0000256" key="1">
    <source>
        <dbReference type="SAM" id="SignalP"/>
    </source>
</evidence>
<feature type="chain" id="PRO_5002317918" evidence="1">
    <location>
        <begin position="23"/>
        <end position="94"/>
    </location>
</feature>
<reference evidence="2 3" key="1">
    <citation type="submission" date="2014-09" db="EMBL/GenBank/DDBJ databases">
        <title>Draft genome sequence of Streptomyces natalensis ATCC 27448, producer of the antifungal pimaricin.</title>
        <authorList>
            <person name="Mendes M.V."/>
            <person name="Beites T."/>
            <person name="Pires S."/>
            <person name="Santos C.L."/>
            <person name="Moradas-Ferreira P."/>
        </authorList>
    </citation>
    <scope>NUCLEOTIDE SEQUENCE [LARGE SCALE GENOMIC DNA]</scope>
    <source>
        <strain evidence="2 3">ATCC 27448</strain>
    </source>
</reference>
<organism evidence="2 3">
    <name type="scientific">Streptomyces natalensis ATCC 27448</name>
    <dbReference type="NCBI Taxonomy" id="1240678"/>
    <lineage>
        <taxon>Bacteria</taxon>
        <taxon>Bacillati</taxon>
        <taxon>Actinomycetota</taxon>
        <taxon>Actinomycetes</taxon>
        <taxon>Kitasatosporales</taxon>
        <taxon>Streptomycetaceae</taxon>
        <taxon>Streptomyces</taxon>
    </lineage>
</organism>
<dbReference type="Proteomes" id="UP000032458">
    <property type="component" value="Unassembled WGS sequence"/>
</dbReference>
<evidence type="ECO:0000313" key="2">
    <source>
        <dbReference type="EMBL" id="KIZ15629.1"/>
    </source>
</evidence>
<accession>A0A0D7CH77</accession>
<feature type="signal peptide" evidence="1">
    <location>
        <begin position="1"/>
        <end position="22"/>
    </location>
</feature>
<dbReference type="RefSeq" id="WP_030064120.1">
    <property type="nucleotide sequence ID" value="NZ_JRKI01000033.1"/>
</dbReference>
<keyword evidence="3" id="KW-1185">Reference proteome</keyword>
<proteinExistence type="predicted"/>